<keyword evidence="8" id="KW-1185">Reference proteome</keyword>
<evidence type="ECO:0000313" key="8">
    <source>
        <dbReference type="Proteomes" id="UP000014760"/>
    </source>
</evidence>
<comment type="similarity">
    <text evidence="1">Belongs to the selenoprotein M/F family.</text>
</comment>
<dbReference type="Gene3D" id="3.40.30.50">
    <property type="entry name" value="Sep15/SelM thioredoxin-like domain, active-site redox motif"/>
    <property type="match status" value="1"/>
</dbReference>
<dbReference type="EMBL" id="KB299094">
    <property type="protein sequence ID" value="ELU08450.1"/>
    <property type="molecule type" value="Genomic_DNA"/>
</dbReference>
<sequence>RLNRLPEVKAFIREDVKFFHNVEYKAIPGANPDLFLLNAAGEKVQKFDLSKLNRKECEALLTDLGFYKKISSNEEVPEEFQKGPYALKRDEL</sequence>
<dbReference type="InterPro" id="IPR036249">
    <property type="entry name" value="Thioredoxin-like_sf"/>
</dbReference>
<dbReference type="OrthoDB" id="25165at2759"/>
<dbReference type="EnsemblMetazoa" id="CapteT146389">
    <property type="protein sequence ID" value="CapteP146389"/>
    <property type="gene ID" value="CapteG146389"/>
</dbReference>
<keyword evidence="2" id="KW-0732">Signal</keyword>
<feature type="non-terminal residue" evidence="6">
    <location>
        <position position="1"/>
    </location>
</feature>
<dbReference type="GO" id="GO:0016491">
    <property type="term" value="F:oxidoreductase activity"/>
    <property type="evidence" value="ECO:0007669"/>
    <property type="project" value="TreeGrafter"/>
</dbReference>
<dbReference type="EMBL" id="AMQN01006771">
    <property type="status" value="NOT_ANNOTATED_CDS"/>
    <property type="molecule type" value="Genomic_DNA"/>
</dbReference>
<accession>R7UQI1</accession>
<keyword evidence="3" id="KW-0712">Selenocysteine</keyword>
<dbReference type="GO" id="GO:0005788">
    <property type="term" value="C:endoplasmic reticulum lumen"/>
    <property type="evidence" value="ECO:0007669"/>
    <property type="project" value="TreeGrafter"/>
</dbReference>
<dbReference type="Pfam" id="PF08806">
    <property type="entry name" value="Sep15_SelM"/>
    <property type="match status" value="1"/>
</dbReference>
<dbReference type="InterPro" id="IPR038219">
    <property type="entry name" value="Sep15/SelM_sf"/>
</dbReference>
<evidence type="ECO:0000256" key="1">
    <source>
        <dbReference type="ARBA" id="ARBA00005742"/>
    </source>
</evidence>
<evidence type="ECO:0000256" key="2">
    <source>
        <dbReference type="ARBA" id="ARBA00022729"/>
    </source>
</evidence>
<dbReference type="STRING" id="283909.R7UQI1"/>
<dbReference type="PANTHER" id="PTHR13077:SF7">
    <property type="entry name" value="SELENOPROTEIN M"/>
    <property type="match status" value="1"/>
</dbReference>
<protein>
    <recommendedName>
        <fullName evidence="4">Selenoprotein M</fullName>
    </recommendedName>
</protein>
<organism evidence="6">
    <name type="scientific">Capitella teleta</name>
    <name type="common">Polychaete worm</name>
    <dbReference type="NCBI Taxonomy" id="283909"/>
    <lineage>
        <taxon>Eukaryota</taxon>
        <taxon>Metazoa</taxon>
        <taxon>Spiralia</taxon>
        <taxon>Lophotrochozoa</taxon>
        <taxon>Annelida</taxon>
        <taxon>Polychaeta</taxon>
        <taxon>Sedentaria</taxon>
        <taxon>Scolecida</taxon>
        <taxon>Capitellidae</taxon>
        <taxon>Capitella</taxon>
    </lineage>
</organism>
<dbReference type="OMA" id="RWALYHN"/>
<gene>
    <name evidence="6" type="ORF">CAPTEDRAFT_146389</name>
</gene>
<dbReference type="SUPFAM" id="SSF52833">
    <property type="entry name" value="Thioredoxin-like"/>
    <property type="match status" value="1"/>
</dbReference>
<reference evidence="6 8" key="2">
    <citation type="journal article" date="2013" name="Nature">
        <title>Insights into bilaterian evolution from three spiralian genomes.</title>
        <authorList>
            <person name="Simakov O."/>
            <person name="Marletaz F."/>
            <person name="Cho S.J."/>
            <person name="Edsinger-Gonzales E."/>
            <person name="Havlak P."/>
            <person name="Hellsten U."/>
            <person name="Kuo D.H."/>
            <person name="Larsson T."/>
            <person name="Lv J."/>
            <person name="Arendt D."/>
            <person name="Savage R."/>
            <person name="Osoegawa K."/>
            <person name="de Jong P."/>
            <person name="Grimwood J."/>
            <person name="Chapman J.A."/>
            <person name="Shapiro H."/>
            <person name="Aerts A."/>
            <person name="Otillar R.P."/>
            <person name="Terry A.Y."/>
            <person name="Boore J.L."/>
            <person name="Grigoriev I.V."/>
            <person name="Lindberg D.R."/>
            <person name="Seaver E.C."/>
            <person name="Weisblat D.A."/>
            <person name="Putnam N.H."/>
            <person name="Rokhsar D.S."/>
        </authorList>
    </citation>
    <scope>NUCLEOTIDE SEQUENCE</scope>
    <source>
        <strain evidence="6 8">I ESC-2004</strain>
    </source>
</reference>
<dbReference type="PANTHER" id="PTHR13077">
    <property type="entry name" value="SELENOPROTEIN F"/>
    <property type="match status" value="1"/>
</dbReference>
<evidence type="ECO:0000313" key="6">
    <source>
        <dbReference type="EMBL" id="ELU08450.1"/>
    </source>
</evidence>
<dbReference type="AlphaFoldDB" id="R7UQI1"/>
<dbReference type="InterPro" id="IPR039992">
    <property type="entry name" value="Sep15_SelM"/>
</dbReference>
<proteinExistence type="inferred from homology"/>
<name>R7UQI1_CAPTE</name>
<evidence type="ECO:0000256" key="3">
    <source>
        <dbReference type="ARBA" id="ARBA00022933"/>
    </source>
</evidence>
<dbReference type="HOGENOM" id="CLU_140417_2_0_1"/>
<reference evidence="7" key="3">
    <citation type="submission" date="2015-06" db="UniProtKB">
        <authorList>
            <consortium name="EnsemblMetazoa"/>
        </authorList>
    </citation>
    <scope>IDENTIFICATION</scope>
</reference>
<reference evidence="8" key="1">
    <citation type="submission" date="2012-12" db="EMBL/GenBank/DDBJ databases">
        <authorList>
            <person name="Hellsten U."/>
            <person name="Grimwood J."/>
            <person name="Chapman J.A."/>
            <person name="Shapiro H."/>
            <person name="Aerts A."/>
            <person name="Otillar R.P."/>
            <person name="Terry A.Y."/>
            <person name="Boore J.L."/>
            <person name="Simakov O."/>
            <person name="Marletaz F."/>
            <person name="Cho S.-J."/>
            <person name="Edsinger-Gonzales E."/>
            <person name="Havlak P."/>
            <person name="Kuo D.-H."/>
            <person name="Larsson T."/>
            <person name="Lv J."/>
            <person name="Arendt D."/>
            <person name="Savage R."/>
            <person name="Osoegawa K."/>
            <person name="de Jong P."/>
            <person name="Lindberg D.R."/>
            <person name="Seaver E.C."/>
            <person name="Weisblat D.A."/>
            <person name="Putnam N.H."/>
            <person name="Grigoriev I.V."/>
            <person name="Rokhsar D.S."/>
        </authorList>
    </citation>
    <scope>NUCLEOTIDE SEQUENCE</scope>
    <source>
        <strain evidence="8">I ESC-2004</strain>
    </source>
</reference>
<dbReference type="InterPro" id="IPR014912">
    <property type="entry name" value="Sep15_SelM_dom"/>
</dbReference>
<evidence type="ECO:0000259" key="5">
    <source>
        <dbReference type="Pfam" id="PF08806"/>
    </source>
</evidence>
<evidence type="ECO:0000313" key="7">
    <source>
        <dbReference type="EnsemblMetazoa" id="CapteP146389"/>
    </source>
</evidence>
<feature type="domain" description="Selenoprotein F/M" evidence="5">
    <location>
        <begin position="1"/>
        <end position="66"/>
    </location>
</feature>
<evidence type="ECO:0000256" key="4">
    <source>
        <dbReference type="ARBA" id="ARBA00040773"/>
    </source>
</evidence>
<dbReference type="Proteomes" id="UP000014760">
    <property type="component" value="Unassembled WGS sequence"/>
</dbReference>